<dbReference type="EMBL" id="JACASX010000002">
    <property type="protein sequence ID" value="NWK04846.1"/>
    <property type="molecule type" value="Genomic_DNA"/>
</dbReference>
<evidence type="ECO:0000313" key="1">
    <source>
        <dbReference type="EMBL" id="NWK04846.1"/>
    </source>
</evidence>
<proteinExistence type="predicted"/>
<sequence>MKKQFILILGVLGLGFLVVFGIFTSEKQDLVFDGNDNSVFFDFNDDVENSETTICGETCNGIEKNTSFVQGVTGSAVKFEVQNELWLTVPHHPSLSFGEEGGATIAFYVKVDTHSYKHNMIYNKGDVGWGHFYNPSYDGLYEGEFLEFQAIWTGDEPGKYVNVHCNDGKEIELNKWYFVAHVLESDHKTLKQYINGIEMCSSTSKKPLNTDSLDDLNLGHVEGTYNDFSQLALDNFTIFNYSLTADEISILYQKLS</sequence>
<dbReference type="Gene3D" id="2.60.120.200">
    <property type="match status" value="1"/>
</dbReference>
<dbReference type="AlphaFoldDB" id="A0A7K4NP84"/>
<dbReference type="Pfam" id="PF13385">
    <property type="entry name" value="Laminin_G_3"/>
    <property type="match status" value="1"/>
</dbReference>
<gene>
    <name evidence="1" type="ORF">HX833_01945</name>
</gene>
<evidence type="ECO:0000313" key="2">
    <source>
        <dbReference type="Proteomes" id="UP000526196"/>
    </source>
</evidence>
<reference evidence="1 2" key="1">
    <citation type="journal article" date="2019" name="Environ. Microbiol.">
        <title>Genomics insights into ecotype formation of ammonia-oxidizing archaea in the deep ocean.</title>
        <authorList>
            <person name="Wang Y."/>
            <person name="Huang J.M."/>
            <person name="Cui G.J."/>
            <person name="Nunoura T."/>
            <person name="Takaki Y."/>
            <person name="Li W.L."/>
            <person name="Li J."/>
            <person name="Gao Z.M."/>
            <person name="Takai K."/>
            <person name="Zhang A.Q."/>
            <person name="Stepanauskas R."/>
        </authorList>
    </citation>
    <scope>NUCLEOTIDE SEQUENCE [LARGE SCALE GENOMIC DNA]</scope>
    <source>
        <strain evidence="1 2">F20</strain>
    </source>
</reference>
<organism evidence="1 2">
    <name type="scientific">Marine Group I thaumarchaeote</name>
    <dbReference type="NCBI Taxonomy" id="2511932"/>
    <lineage>
        <taxon>Archaea</taxon>
        <taxon>Nitrososphaerota</taxon>
        <taxon>Marine Group I</taxon>
    </lineage>
</organism>
<comment type="caution">
    <text evidence="1">The sequence shown here is derived from an EMBL/GenBank/DDBJ whole genome shotgun (WGS) entry which is preliminary data.</text>
</comment>
<protein>
    <submittedName>
        <fullName evidence="1">LamG domain-containing protein</fullName>
    </submittedName>
</protein>
<accession>A0A7K4NP84</accession>
<dbReference type="Proteomes" id="UP000526196">
    <property type="component" value="Unassembled WGS sequence"/>
</dbReference>
<dbReference type="InterPro" id="IPR013320">
    <property type="entry name" value="ConA-like_dom_sf"/>
</dbReference>
<dbReference type="SUPFAM" id="SSF49899">
    <property type="entry name" value="Concanavalin A-like lectins/glucanases"/>
    <property type="match status" value="1"/>
</dbReference>
<name>A0A7K4NP84_9ARCH</name>